<organism evidence="2 3">
    <name type="scientific">Dreissena polymorpha</name>
    <name type="common">Zebra mussel</name>
    <name type="synonym">Mytilus polymorpha</name>
    <dbReference type="NCBI Taxonomy" id="45954"/>
    <lineage>
        <taxon>Eukaryota</taxon>
        <taxon>Metazoa</taxon>
        <taxon>Spiralia</taxon>
        <taxon>Lophotrochozoa</taxon>
        <taxon>Mollusca</taxon>
        <taxon>Bivalvia</taxon>
        <taxon>Autobranchia</taxon>
        <taxon>Heteroconchia</taxon>
        <taxon>Euheterodonta</taxon>
        <taxon>Imparidentia</taxon>
        <taxon>Neoheterodontei</taxon>
        <taxon>Myida</taxon>
        <taxon>Dreissenoidea</taxon>
        <taxon>Dreissenidae</taxon>
        <taxon>Dreissena</taxon>
    </lineage>
</organism>
<accession>A0A9D4NCE6</accession>
<gene>
    <name evidence="2" type="ORF">DPMN_017979</name>
</gene>
<dbReference type="AlphaFoldDB" id="A0A9D4NCE6"/>
<comment type="caution">
    <text evidence="2">The sequence shown here is derived from an EMBL/GenBank/DDBJ whole genome shotgun (WGS) entry which is preliminary data.</text>
</comment>
<feature type="compositionally biased region" description="Basic residues" evidence="1">
    <location>
        <begin position="67"/>
        <end position="84"/>
    </location>
</feature>
<sequence>MVVSAWARINVNARLDTSATSVWKVGYYKVPVPRDFFSYVLDNRMSTKRRLRKVGNYSRQKQLAQRSIRKRDNGRKRCQVKRNSLHTGLTNSNPKTKAFSTIHFWAFLHLASPNEPKSAAGVVPDQPVQWCRLDRS</sequence>
<dbReference type="Proteomes" id="UP000828390">
    <property type="component" value="Unassembled WGS sequence"/>
</dbReference>
<reference evidence="2" key="2">
    <citation type="submission" date="2020-11" db="EMBL/GenBank/DDBJ databases">
        <authorList>
            <person name="McCartney M.A."/>
            <person name="Auch B."/>
            <person name="Kono T."/>
            <person name="Mallez S."/>
            <person name="Becker A."/>
            <person name="Gohl D.M."/>
            <person name="Silverstein K.A.T."/>
            <person name="Koren S."/>
            <person name="Bechman K.B."/>
            <person name="Herman A."/>
            <person name="Abrahante J.E."/>
            <person name="Garbe J."/>
        </authorList>
    </citation>
    <scope>NUCLEOTIDE SEQUENCE</scope>
    <source>
        <strain evidence="2">Duluth1</strain>
        <tissue evidence="2">Whole animal</tissue>
    </source>
</reference>
<keyword evidence="3" id="KW-1185">Reference proteome</keyword>
<protein>
    <submittedName>
        <fullName evidence="2">Uncharacterized protein</fullName>
    </submittedName>
</protein>
<proteinExistence type="predicted"/>
<evidence type="ECO:0000313" key="2">
    <source>
        <dbReference type="EMBL" id="KAH3893827.1"/>
    </source>
</evidence>
<reference evidence="2" key="1">
    <citation type="journal article" date="2019" name="bioRxiv">
        <title>The Genome of the Zebra Mussel, Dreissena polymorpha: A Resource for Invasive Species Research.</title>
        <authorList>
            <person name="McCartney M.A."/>
            <person name="Auch B."/>
            <person name="Kono T."/>
            <person name="Mallez S."/>
            <person name="Zhang Y."/>
            <person name="Obille A."/>
            <person name="Becker A."/>
            <person name="Abrahante J.E."/>
            <person name="Garbe J."/>
            <person name="Badalamenti J.P."/>
            <person name="Herman A."/>
            <person name="Mangelson H."/>
            <person name="Liachko I."/>
            <person name="Sullivan S."/>
            <person name="Sone E.D."/>
            <person name="Koren S."/>
            <person name="Silverstein K.A.T."/>
            <person name="Beckman K.B."/>
            <person name="Gohl D.M."/>
        </authorList>
    </citation>
    <scope>NUCLEOTIDE SEQUENCE</scope>
    <source>
        <strain evidence="2">Duluth1</strain>
        <tissue evidence="2">Whole animal</tissue>
    </source>
</reference>
<name>A0A9D4NCE6_DREPO</name>
<feature type="region of interest" description="Disordered" evidence="1">
    <location>
        <begin position="53"/>
        <end position="92"/>
    </location>
</feature>
<evidence type="ECO:0000313" key="3">
    <source>
        <dbReference type="Proteomes" id="UP000828390"/>
    </source>
</evidence>
<evidence type="ECO:0000256" key="1">
    <source>
        <dbReference type="SAM" id="MobiDB-lite"/>
    </source>
</evidence>
<dbReference type="EMBL" id="JAIWYP010000001">
    <property type="protein sequence ID" value="KAH3893827.1"/>
    <property type="molecule type" value="Genomic_DNA"/>
</dbReference>